<dbReference type="Gene3D" id="3.30.1370.60">
    <property type="entry name" value="Hypothetical oxidoreductase yiak, domain 2"/>
    <property type="match status" value="1"/>
</dbReference>
<protein>
    <submittedName>
        <fullName evidence="3">Lactate dehydrogenase</fullName>
    </submittedName>
</protein>
<keyword evidence="4" id="KW-1185">Reference proteome</keyword>
<dbReference type="InterPro" id="IPR043143">
    <property type="entry name" value="Mal/L-sulf/L-lact_DH-like_NADP"/>
</dbReference>
<evidence type="ECO:0000256" key="1">
    <source>
        <dbReference type="ARBA" id="ARBA00006056"/>
    </source>
</evidence>
<dbReference type="InterPro" id="IPR036111">
    <property type="entry name" value="Mal/L-sulfo/L-lacto_DH-like_sf"/>
</dbReference>
<proteinExistence type="inferred from homology"/>
<dbReference type="InterPro" id="IPR043144">
    <property type="entry name" value="Mal/L-sulf/L-lact_DH-like_ah"/>
</dbReference>
<dbReference type="RefSeq" id="WP_088604831.1">
    <property type="nucleotide sequence ID" value="NZ_NJIH01000010.1"/>
</dbReference>
<dbReference type="PANTHER" id="PTHR11091">
    <property type="entry name" value="OXIDOREDUCTASE-RELATED"/>
    <property type="match status" value="1"/>
</dbReference>
<evidence type="ECO:0000313" key="3">
    <source>
        <dbReference type="EMBL" id="OWT56824.1"/>
    </source>
</evidence>
<organism evidence="3 4">
    <name type="scientific">Candidimonas nitroreducens</name>
    <dbReference type="NCBI Taxonomy" id="683354"/>
    <lineage>
        <taxon>Bacteria</taxon>
        <taxon>Pseudomonadati</taxon>
        <taxon>Pseudomonadota</taxon>
        <taxon>Betaproteobacteria</taxon>
        <taxon>Burkholderiales</taxon>
        <taxon>Alcaligenaceae</taxon>
        <taxon>Candidimonas</taxon>
    </lineage>
</organism>
<dbReference type="PANTHER" id="PTHR11091:SF0">
    <property type="entry name" value="MALATE DEHYDROGENASE"/>
    <property type="match status" value="1"/>
</dbReference>
<dbReference type="Pfam" id="PF02615">
    <property type="entry name" value="Ldh_2"/>
    <property type="match status" value="1"/>
</dbReference>
<dbReference type="OrthoDB" id="924592at2"/>
<comment type="caution">
    <text evidence="3">The sequence shown here is derived from an EMBL/GenBank/DDBJ whole genome shotgun (WGS) entry which is preliminary data.</text>
</comment>
<evidence type="ECO:0000256" key="2">
    <source>
        <dbReference type="ARBA" id="ARBA00023002"/>
    </source>
</evidence>
<dbReference type="Gene3D" id="1.10.1530.10">
    <property type="match status" value="1"/>
</dbReference>
<dbReference type="Proteomes" id="UP000214603">
    <property type="component" value="Unassembled WGS sequence"/>
</dbReference>
<reference evidence="4" key="1">
    <citation type="submission" date="2017-06" db="EMBL/GenBank/DDBJ databases">
        <title>Herbaspirillum phytohormonus sp. nov., isolated from the root nodule of Robinia pseudoacacia in lead-zinc mine.</title>
        <authorList>
            <person name="Fan M."/>
            <person name="Lin Y."/>
        </authorList>
    </citation>
    <scope>NUCLEOTIDE SEQUENCE [LARGE SCALE GENOMIC DNA]</scope>
    <source>
        <strain evidence="4">SC-089</strain>
    </source>
</reference>
<comment type="similarity">
    <text evidence="1">Belongs to the LDH2/MDH2 oxidoreductase family.</text>
</comment>
<dbReference type="EMBL" id="NJIH01000010">
    <property type="protein sequence ID" value="OWT56824.1"/>
    <property type="molecule type" value="Genomic_DNA"/>
</dbReference>
<gene>
    <name evidence="3" type="ORF">CEY11_18255</name>
</gene>
<accession>A0A225M654</accession>
<dbReference type="GO" id="GO:0016491">
    <property type="term" value="F:oxidoreductase activity"/>
    <property type="evidence" value="ECO:0007669"/>
    <property type="project" value="UniProtKB-KW"/>
</dbReference>
<keyword evidence="2" id="KW-0560">Oxidoreductase</keyword>
<dbReference type="SUPFAM" id="SSF89733">
    <property type="entry name" value="L-sulfolactate dehydrogenase-like"/>
    <property type="match status" value="1"/>
</dbReference>
<dbReference type="AlphaFoldDB" id="A0A225M654"/>
<name>A0A225M654_9BURK</name>
<sequence length="340" mass="35904">MVKSTVRVSIDQLQNLIVAVLVRAGMAPENAAPVAHSLAVCEQDGVKTHGILRIDGFIDLLKSQSANGTAHPELARQAGSILSIDAHGGFAQVALAAFRDEAMAIARSTGVAIMTIGNSHHSAAIWPDIEPIAADGFIVFSCVSSRKRMTVWGGHSPVVGTNAMAFAVPRVDENPFVWDQSTSLISYGEVLLAARTGRDVQEGAGCDVQGKPTTSPQEILDGGALLPFGGAKGAALAVMVDILAAGLSGGSFGFEYSPPSSGTPSRGGQFLLIIDPLVANPTFDTRVSMLFDALRDAGADRLPGDRRYQAREISRVQGIEVDGESYERLRELAQQQMPRK</sequence>
<dbReference type="InterPro" id="IPR003767">
    <property type="entry name" value="Malate/L-lactate_DH-like"/>
</dbReference>
<evidence type="ECO:0000313" key="4">
    <source>
        <dbReference type="Proteomes" id="UP000214603"/>
    </source>
</evidence>